<dbReference type="Pfam" id="PF13509">
    <property type="entry name" value="S1_2"/>
    <property type="match status" value="1"/>
</dbReference>
<dbReference type="InterPro" id="IPR039566">
    <property type="entry name" value="CvfB_S1_st"/>
</dbReference>
<proteinExistence type="inferred from homology"/>
<dbReference type="InterPro" id="IPR012340">
    <property type="entry name" value="NA-bd_OB-fold"/>
</dbReference>
<dbReference type="InterPro" id="IPR040764">
    <property type="entry name" value="CvfB_WH"/>
</dbReference>
<dbReference type="AlphaFoldDB" id="A0A5S3WS53"/>
<dbReference type="Proteomes" id="UP000310249">
    <property type="component" value="Unassembled WGS sequence"/>
</dbReference>
<dbReference type="PIRSF" id="PIRSF012524">
    <property type="entry name" value="YitL_S1"/>
    <property type="match status" value="1"/>
</dbReference>
<sequence length="281" mass="31609">MLGTTQFLMIEEICAEGAYLDGKEHGDVFLPLKELPDHLEAGDNVEVFVYSDNQGHPCATTQKPLAQLGEFALLRAKQINKVGAFLDLGISKDVLAPYNEQKPKMREGYSYLVKLYLDNASKRLCASSNLGKFLNKTPAQYKKFEQVDLIVAAKTDLGYKVIVNEQHFGMVFFNTVFKRMYIGQRMTGYVKQVHEDDKIDILLEKPGMDKISELGELILKKLEENNGFLPLGDKSDPELIKKTFSTSKANFKKAIGGLFKQEKIQIEATSISLLSTKKKSR</sequence>
<evidence type="ECO:0000259" key="3">
    <source>
        <dbReference type="Pfam" id="PF17783"/>
    </source>
</evidence>
<organism evidence="4 5">
    <name type="scientific">Pseudoalteromonas rubra</name>
    <dbReference type="NCBI Taxonomy" id="43658"/>
    <lineage>
        <taxon>Bacteria</taxon>
        <taxon>Pseudomonadati</taxon>
        <taxon>Pseudomonadota</taxon>
        <taxon>Gammaproteobacteria</taxon>
        <taxon>Alteromonadales</taxon>
        <taxon>Pseudoalteromonadaceae</taxon>
        <taxon>Pseudoalteromonas</taxon>
    </lineage>
</organism>
<name>A0A5S3WS53_9GAMM</name>
<feature type="domain" description="Conserved virulence factor B first S1" evidence="2">
    <location>
        <begin position="2"/>
        <end position="62"/>
    </location>
</feature>
<dbReference type="InterPro" id="IPR014464">
    <property type="entry name" value="CvfB_fam"/>
</dbReference>
<feature type="domain" description="Conserved virulence factor B-like winged helix" evidence="3">
    <location>
        <begin position="216"/>
        <end position="273"/>
    </location>
</feature>
<evidence type="ECO:0000256" key="1">
    <source>
        <dbReference type="PIRNR" id="PIRNR012524"/>
    </source>
</evidence>
<reference evidence="5" key="2">
    <citation type="submission" date="2019-06" db="EMBL/GenBank/DDBJ databases">
        <title>Co-occurence of chitin degradation, pigmentation and bioactivity in marine Pseudoalteromonas.</title>
        <authorList>
            <person name="Sonnenschein E.C."/>
            <person name="Bech P.K."/>
        </authorList>
    </citation>
    <scope>NUCLEOTIDE SEQUENCE [LARGE SCALE GENOMIC DNA]</scope>
    <source>
        <strain evidence="5">S2676</strain>
    </source>
</reference>
<dbReference type="Gene3D" id="1.10.10.10">
    <property type="entry name" value="Winged helix-like DNA-binding domain superfamily/Winged helix DNA-binding domain"/>
    <property type="match status" value="1"/>
</dbReference>
<protein>
    <submittedName>
        <fullName evidence="4">GntR family transcriptional regulator</fullName>
    </submittedName>
</protein>
<dbReference type="RefSeq" id="WP_138552492.1">
    <property type="nucleotide sequence ID" value="NZ_PNCH01000038.1"/>
</dbReference>
<dbReference type="PANTHER" id="PTHR37296:SF1">
    <property type="entry name" value="CONSERVED VIRULENCE FACTOR B"/>
    <property type="match status" value="1"/>
</dbReference>
<comment type="caution">
    <text evidence="4">The sequence shown here is derived from an EMBL/GenBank/DDBJ whole genome shotgun (WGS) entry which is preliminary data.</text>
</comment>
<evidence type="ECO:0000259" key="2">
    <source>
        <dbReference type="Pfam" id="PF13509"/>
    </source>
</evidence>
<dbReference type="Pfam" id="PF17783">
    <property type="entry name" value="WHD_CvfB"/>
    <property type="match status" value="1"/>
</dbReference>
<gene>
    <name evidence="4" type="ORF">CWB99_03185</name>
</gene>
<dbReference type="Gene3D" id="2.40.50.140">
    <property type="entry name" value="Nucleic acid-binding proteins"/>
    <property type="match status" value="1"/>
</dbReference>
<dbReference type="EMBL" id="PNCI01000007">
    <property type="protein sequence ID" value="TMP31979.1"/>
    <property type="molecule type" value="Genomic_DNA"/>
</dbReference>
<dbReference type="OrthoDB" id="9801597at2"/>
<dbReference type="PANTHER" id="PTHR37296">
    <property type="entry name" value="CONSERVED VIRULENCE FACTOR B"/>
    <property type="match status" value="1"/>
</dbReference>
<reference evidence="4 5" key="1">
    <citation type="submission" date="2018-01" db="EMBL/GenBank/DDBJ databases">
        <authorList>
            <person name="Paulsen S."/>
            <person name="Gram L.K."/>
        </authorList>
    </citation>
    <scope>NUCLEOTIDE SEQUENCE [LARGE SCALE GENOMIC DNA]</scope>
    <source>
        <strain evidence="4 5">S2676</strain>
    </source>
</reference>
<accession>A0A5S3WS53</accession>
<comment type="similarity">
    <text evidence="1">Belongs to the CvfB family.</text>
</comment>
<dbReference type="InterPro" id="IPR036388">
    <property type="entry name" value="WH-like_DNA-bd_sf"/>
</dbReference>
<evidence type="ECO:0000313" key="4">
    <source>
        <dbReference type="EMBL" id="TMP31979.1"/>
    </source>
</evidence>
<evidence type="ECO:0000313" key="5">
    <source>
        <dbReference type="Proteomes" id="UP000310249"/>
    </source>
</evidence>